<dbReference type="EMBL" id="CP045201">
    <property type="protein sequence ID" value="QOL82522.1"/>
    <property type="molecule type" value="Genomic_DNA"/>
</dbReference>
<sequence length="153" mass="16371">MTTLLSLSARCAGRCLPKEKLRFLRALTSKRAQILEMHKHLLAQIRPHQKPGAAEMFDSIDTELKALLERLIKELEDRIGAAISSDDLLAETSGVLRSIPGIGPVASAMLIAEMTEPGTVTREQAPALVGLAPVAQTVEPFAGSEPLQAVAVP</sequence>
<dbReference type="KEGG" id="pshq:F3W81_17880"/>
<feature type="domain" description="Transposase IS116/IS110/IS902 C-terminal" evidence="1">
    <location>
        <begin position="95"/>
        <end position="135"/>
    </location>
</feature>
<dbReference type="Pfam" id="PF02371">
    <property type="entry name" value="Transposase_20"/>
    <property type="match status" value="1"/>
</dbReference>
<dbReference type="AlphaFoldDB" id="A0A7L9WRM3"/>
<gene>
    <name evidence="2" type="ORF">F3W81_17880</name>
</gene>
<keyword evidence="3" id="KW-1185">Reference proteome</keyword>
<name>A0A7L9WRM3_9RHOB</name>
<accession>A0A7L9WRM3</accession>
<dbReference type="Proteomes" id="UP000594118">
    <property type="component" value="Chromosome"/>
</dbReference>
<proteinExistence type="predicted"/>
<evidence type="ECO:0000313" key="3">
    <source>
        <dbReference type="Proteomes" id="UP000594118"/>
    </source>
</evidence>
<dbReference type="InterPro" id="IPR003346">
    <property type="entry name" value="Transposase_20"/>
</dbReference>
<evidence type="ECO:0000313" key="2">
    <source>
        <dbReference type="EMBL" id="QOL82522.1"/>
    </source>
</evidence>
<dbReference type="GO" id="GO:0004803">
    <property type="term" value="F:transposase activity"/>
    <property type="evidence" value="ECO:0007669"/>
    <property type="project" value="InterPro"/>
</dbReference>
<dbReference type="GO" id="GO:0006313">
    <property type="term" value="P:DNA transposition"/>
    <property type="evidence" value="ECO:0007669"/>
    <property type="project" value="InterPro"/>
</dbReference>
<protein>
    <submittedName>
        <fullName evidence="2">Transposase</fullName>
    </submittedName>
</protein>
<reference evidence="2 3" key="1">
    <citation type="submission" date="2019-10" db="EMBL/GenBank/DDBJ databases">
        <title>Pseudopuniceibacterium sp. HQ09 islated from Antarctica.</title>
        <authorList>
            <person name="Liao L."/>
            <person name="Su S."/>
            <person name="Chen B."/>
            <person name="Yu Y."/>
        </authorList>
    </citation>
    <scope>NUCLEOTIDE SEQUENCE [LARGE SCALE GENOMIC DNA]</scope>
    <source>
        <strain evidence="2 3">HQ09</strain>
    </source>
</reference>
<dbReference type="GO" id="GO:0003677">
    <property type="term" value="F:DNA binding"/>
    <property type="evidence" value="ECO:0007669"/>
    <property type="project" value="InterPro"/>
</dbReference>
<evidence type="ECO:0000259" key="1">
    <source>
        <dbReference type="Pfam" id="PF02371"/>
    </source>
</evidence>
<organism evidence="2 3">
    <name type="scientific">Pseudooceanicola spongiae</name>
    <dbReference type="NCBI Taxonomy" id="2613965"/>
    <lineage>
        <taxon>Bacteria</taxon>
        <taxon>Pseudomonadati</taxon>
        <taxon>Pseudomonadota</taxon>
        <taxon>Alphaproteobacteria</taxon>
        <taxon>Rhodobacterales</taxon>
        <taxon>Paracoccaceae</taxon>
        <taxon>Pseudooceanicola</taxon>
    </lineage>
</organism>